<dbReference type="OrthoDB" id="9811091at2"/>
<dbReference type="Gene3D" id="3.40.1620.10">
    <property type="entry name" value="YefM-like domain"/>
    <property type="match status" value="1"/>
</dbReference>
<evidence type="ECO:0000256" key="1">
    <source>
        <dbReference type="ARBA" id="ARBA00009981"/>
    </source>
</evidence>
<dbReference type="Proteomes" id="UP000002407">
    <property type="component" value="Chromosome"/>
</dbReference>
<sequence>MANFKQDEIFTATDMARNFSEILKKVKSGEIKKAMILKNNKFEAVLISMSEFERLEKAVELLNILVKRQKNGN</sequence>
<evidence type="ECO:0000256" key="2">
    <source>
        <dbReference type="RuleBase" id="RU362080"/>
    </source>
</evidence>
<dbReference type="Pfam" id="PF02604">
    <property type="entry name" value="PhdYeFM_antitox"/>
    <property type="match status" value="1"/>
</dbReference>
<comment type="function">
    <text evidence="2">Antitoxin component of a type II toxin-antitoxin (TA) system.</text>
</comment>
<dbReference type="NCBIfam" id="TIGR01552">
    <property type="entry name" value="phd_fam"/>
    <property type="match status" value="1"/>
</dbReference>
<reference evidence="4" key="1">
    <citation type="submission" date="2007-07" db="EMBL/GenBank/DDBJ databases">
        <title>Complete genome sequence of Campylobacter hominis ATCC BAA-381, a commensal isolated from the human gastrointestinal tract.</title>
        <authorList>
            <person name="Fouts D.E."/>
            <person name="Mongodin E.F."/>
            <person name="Puiu D."/>
            <person name="Sebastian Y."/>
            <person name="Miller W.G."/>
            <person name="Mandrell R.E."/>
            <person name="Nelson K.E."/>
        </authorList>
    </citation>
    <scope>NUCLEOTIDE SEQUENCE [LARGE SCALE GENOMIC DNA]</scope>
    <source>
        <strain evidence="4">ATCC BAA-381 / LMG 19568 / NCTC 13146 / CH001A</strain>
    </source>
</reference>
<dbReference type="eggNOG" id="ENOG5031VRH">
    <property type="taxonomic scope" value="Bacteria"/>
</dbReference>
<dbReference type="InterPro" id="IPR006442">
    <property type="entry name" value="Antitoxin_Phd/YefM"/>
</dbReference>
<name>A7I1U9_CAMHC</name>
<protein>
    <recommendedName>
        <fullName evidence="2">Antitoxin</fullName>
    </recommendedName>
</protein>
<dbReference type="HOGENOM" id="CLU_2732444_0_0_7"/>
<gene>
    <name evidence="3" type="ordered locus">CHAB381_0929</name>
</gene>
<dbReference type="KEGG" id="cha:CHAB381_0929"/>
<organism evidence="3 4">
    <name type="scientific">Campylobacter hominis (strain ATCC BAA-381 / DSM 21671 / CCUG 45161 / LMG 19568 / NCTC 13146 / CH001A)</name>
    <dbReference type="NCBI Taxonomy" id="360107"/>
    <lineage>
        <taxon>Bacteria</taxon>
        <taxon>Pseudomonadati</taxon>
        <taxon>Campylobacterota</taxon>
        <taxon>Epsilonproteobacteria</taxon>
        <taxon>Campylobacterales</taxon>
        <taxon>Campylobacteraceae</taxon>
        <taxon>Campylobacter</taxon>
    </lineage>
</organism>
<dbReference type="EMBL" id="CP000776">
    <property type="protein sequence ID" value="ABS52287.1"/>
    <property type="molecule type" value="Genomic_DNA"/>
</dbReference>
<dbReference type="InterPro" id="IPR036165">
    <property type="entry name" value="YefM-like_sf"/>
</dbReference>
<evidence type="ECO:0000313" key="3">
    <source>
        <dbReference type="EMBL" id="ABS52287.1"/>
    </source>
</evidence>
<proteinExistence type="inferred from homology"/>
<dbReference type="RefSeq" id="WP_012108782.1">
    <property type="nucleotide sequence ID" value="NC_009714.1"/>
</dbReference>
<dbReference type="AlphaFoldDB" id="A7I1U9"/>
<accession>A7I1U9</accession>
<keyword evidence="4" id="KW-1185">Reference proteome</keyword>
<dbReference type="SUPFAM" id="SSF143120">
    <property type="entry name" value="YefM-like"/>
    <property type="match status" value="1"/>
</dbReference>
<dbReference type="STRING" id="360107.CHAB381_0929"/>
<evidence type="ECO:0000313" key="4">
    <source>
        <dbReference type="Proteomes" id="UP000002407"/>
    </source>
</evidence>
<comment type="similarity">
    <text evidence="1 2">Belongs to the phD/YefM antitoxin family.</text>
</comment>